<reference evidence="2" key="1">
    <citation type="submission" date="2018-04" db="EMBL/GenBank/DDBJ databases">
        <title>WGS assembly of Panicum hallii.</title>
        <authorList>
            <person name="Lovell J."/>
            <person name="Jenkins J."/>
            <person name="Lowry D."/>
            <person name="Mamidi S."/>
            <person name="Sreedasyam A."/>
            <person name="Weng X."/>
            <person name="Barry K."/>
            <person name="Bonette J."/>
            <person name="Campitelli B."/>
            <person name="Daum C."/>
            <person name="Gordon S."/>
            <person name="Gould B."/>
            <person name="Lipzen A."/>
            <person name="Macqueen A."/>
            <person name="Palacio-Mejia J."/>
            <person name="Plott C."/>
            <person name="Shakirov E."/>
            <person name="Shu S."/>
            <person name="Yoshinaga Y."/>
            <person name="Zane M."/>
            <person name="Rokhsar D."/>
            <person name="Grimwood J."/>
            <person name="Schmutz J."/>
            <person name="Juenger T."/>
        </authorList>
    </citation>
    <scope>NUCLEOTIDE SEQUENCE [LARGE SCALE GENOMIC DNA]</scope>
    <source>
        <strain evidence="2">FIL2</strain>
    </source>
</reference>
<proteinExistence type="predicted"/>
<dbReference type="Proteomes" id="UP000243499">
    <property type="component" value="Chromosome 2"/>
</dbReference>
<organism evidence="2">
    <name type="scientific">Panicum hallii</name>
    <dbReference type="NCBI Taxonomy" id="206008"/>
    <lineage>
        <taxon>Eukaryota</taxon>
        <taxon>Viridiplantae</taxon>
        <taxon>Streptophyta</taxon>
        <taxon>Embryophyta</taxon>
        <taxon>Tracheophyta</taxon>
        <taxon>Spermatophyta</taxon>
        <taxon>Magnoliopsida</taxon>
        <taxon>Liliopsida</taxon>
        <taxon>Poales</taxon>
        <taxon>Poaceae</taxon>
        <taxon>PACMAD clade</taxon>
        <taxon>Panicoideae</taxon>
        <taxon>Panicodae</taxon>
        <taxon>Paniceae</taxon>
        <taxon>Panicinae</taxon>
        <taxon>Panicum</taxon>
        <taxon>Panicum sect. Panicum</taxon>
    </lineage>
</organism>
<dbReference type="AlphaFoldDB" id="A0A2T8KPL3"/>
<evidence type="ECO:0000313" key="2">
    <source>
        <dbReference type="EMBL" id="PVH64090.1"/>
    </source>
</evidence>
<dbReference type="EMBL" id="CM008047">
    <property type="protein sequence ID" value="PVH64090.1"/>
    <property type="molecule type" value="Genomic_DNA"/>
</dbReference>
<feature type="region of interest" description="Disordered" evidence="1">
    <location>
        <begin position="1"/>
        <end position="20"/>
    </location>
</feature>
<dbReference type="Gramene" id="PVH64090">
    <property type="protein sequence ID" value="PVH64090"/>
    <property type="gene ID" value="PAHAL_2G181800"/>
</dbReference>
<name>A0A2T8KPL3_9POAL</name>
<evidence type="ECO:0000256" key="1">
    <source>
        <dbReference type="SAM" id="MobiDB-lite"/>
    </source>
</evidence>
<gene>
    <name evidence="2" type="ORF">PAHAL_2G181800</name>
</gene>
<protein>
    <submittedName>
        <fullName evidence="2">Uncharacterized protein</fullName>
    </submittedName>
</protein>
<sequence length="88" mass="9222">MFRGGGCRGGGRRGGFGGRGGMIEDTLPHSSGLHFYGAIGLPLGNRTHFTLMAPGDAIPMVSIAAMDGIAPNRVTYERLAMEACLEQL</sequence>
<accession>A0A2T8KPL3</accession>